<proteinExistence type="predicted"/>
<reference evidence="1" key="1">
    <citation type="submission" date="2022-03" db="EMBL/GenBank/DDBJ databases">
        <authorList>
            <person name="Alioto T."/>
            <person name="Alioto T."/>
            <person name="Gomez Garrido J."/>
        </authorList>
    </citation>
    <scope>NUCLEOTIDE SEQUENCE</scope>
</reference>
<organism evidence="1 2">
    <name type="scientific">Pelobates cultripes</name>
    <name type="common">Western spadefoot toad</name>
    <dbReference type="NCBI Taxonomy" id="61616"/>
    <lineage>
        <taxon>Eukaryota</taxon>
        <taxon>Metazoa</taxon>
        <taxon>Chordata</taxon>
        <taxon>Craniata</taxon>
        <taxon>Vertebrata</taxon>
        <taxon>Euteleostomi</taxon>
        <taxon>Amphibia</taxon>
        <taxon>Batrachia</taxon>
        <taxon>Anura</taxon>
        <taxon>Pelobatoidea</taxon>
        <taxon>Pelobatidae</taxon>
        <taxon>Pelobates</taxon>
    </lineage>
</organism>
<protein>
    <submittedName>
        <fullName evidence="1">Uncharacterized protein</fullName>
    </submittedName>
</protein>
<dbReference type="Proteomes" id="UP001295444">
    <property type="component" value="Chromosome 06"/>
</dbReference>
<sequence>MLVNSWIIAGLKCERSTTAGQVGGGEGVLSCKGKVCLQRYLEGSLTVADHRGSFSDPNKGCCLLVSCAFSIQYTGRQKAGVLLCYIQNACHFPSWDPRYTTLLSISTKKELGFGHNRNCQTLLRV</sequence>
<dbReference type="AlphaFoldDB" id="A0AAD1SJA6"/>
<evidence type="ECO:0000313" key="2">
    <source>
        <dbReference type="Proteomes" id="UP001295444"/>
    </source>
</evidence>
<gene>
    <name evidence="1" type="ORF">PECUL_23A052704</name>
</gene>
<name>A0AAD1SJA6_PELCU</name>
<accession>A0AAD1SJA6</accession>
<evidence type="ECO:0000313" key="1">
    <source>
        <dbReference type="EMBL" id="CAH2300360.1"/>
    </source>
</evidence>
<keyword evidence="2" id="KW-1185">Reference proteome</keyword>
<dbReference type="EMBL" id="OW240917">
    <property type="protein sequence ID" value="CAH2300360.1"/>
    <property type="molecule type" value="Genomic_DNA"/>
</dbReference>